<comment type="catalytic activity">
    <reaction evidence="12">
        <text>L-glutaminyl-[histone H2A] + S-adenosyl-L-methionine = N(5)-methyl-L-glutaminyl-[histone H2A] + S-adenosyl-L-homocysteine + H(+)</text>
        <dbReference type="Rhea" id="RHEA:50904"/>
        <dbReference type="Rhea" id="RHEA-COMP:12837"/>
        <dbReference type="Rhea" id="RHEA-COMP:12839"/>
        <dbReference type="ChEBI" id="CHEBI:15378"/>
        <dbReference type="ChEBI" id="CHEBI:30011"/>
        <dbReference type="ChEBI" id="CHEBI:57856"/>
        <dbReference type="ChEBI" id="CHEBI:59789"/>
        <dbReference type="ChEBI" id="CHEBI:61891"/>
    </reaction>
</comment>
<name>A0A8K0JXT3_LADFU</name>
<keyword evidence="9" id="KW-0539">Nucleus</keyword>
<dbReference type="SUPFAM" id="SSF53335">
    <property type="entry name" value="S-adenosyl-L-methionine-dependent methyltransferases"/>
    <property type="match status" value="2"/>
</dbReference>
<evidence type="ECO:0000256" key="6">
    <source>
        <dbReference type="ARBA" id="ARBA00022679"/>
    </source>
</evidence>
<keyword evidence="4" id="KW-0698">rRNA processing</keyword>
<dbReference type="GO" id="GO:0032040">
    <property type="term" value="C:small-subunit processome"/>
    <property type="evidence" value="ECO:0007669"/>
    <property type="project" value="TreeGrafter"/>
</dbReference>
<dbReference type="GO" id="GO:0003723">
    <property type="term" value="F:RNA binding"/>
    <property type="evidence" value="ECO:0007669"/>
    <property type="project" value="UniProtKB-KW"/>
</dbReference>
<evidence type="ECO:0000256" key="15">
    <source>
        <dbReference type="SAM" id="MobiDB-lite"/>
    </source>
</evidence>
<gene>
    <name evidence="16" type="ORF">J437_LFUL005082</name>
</gene>
<dbReference type="Proteomes" id="UP000792457">
    <property type="component" value="Unassembled WGS sequence"/>
</dbReference>
<dbReference type="PANTHER" id="PTHR10335">
    <property type="entry name" value="RRNA 2-O-METHYLTRANSFERASE FIBRILLARIN"/>
    <property type="match status" value="1"/>
</dbReference>
<dbReference type="SMART" id="SM01206">
    <property type="entry name" value="Fibrillarin"/>
    <property type="match status" value="2"/>
</dbReference>
<dbReference type="EMBL" id="KZ308190">
    <property type="protein sequence ID" value="KAG8224276.1"/>
    <property type="molecule type" value="Genomic_DNA"/>
</dbReference>
<dbReference type="GO" id="GO:0015030">
    <property type="term" value="C:Cajal body"/>
    <property type="evidence" value="ECO:0007669"/>
    <property type="project" value="TreeGrafter"/>
</dbReference>
<comment type="subcellular location">
    <subcellularLocation>
        <location evidence="1">Nucleus</location>
        <location evidence="1">Nucleolus</location>
    </subcellularLocation>
</comment>
<dbReference type="HAMAP" id="MF_00351">
    <property type="entry name" value="RNA_methyltransf_FlpA"/>
    <property type="match status" value="1"/>
</dbReference>
<dbReference type="OrthoDB" id="1859733at2759"/>
<keyword evidence="5" id="KW-0489">Methyltransferase</keyword>
<evidence type="ECO:0000256" key="12">
    <source>
        <dbReference type="ARBA" id="ARBA00047568"/>
    </source>
</evidence>
<protein>
    <recommendedName>
        <fullName evidence="3">rRNA 2'-O-methyltransferase fibrillarin</fullName>
    </recommendedName>
    <alternativeName>
        <fullName evidence="11">Histone-glutamine methyltransferase</fullName>
    </alternativeName>
</protein>
<dbReference type="PROSITE" id="PS00566">
    <property type="entry name" value="FIBRILLARIN"/>
    <property type="match status" value="1"/>
</dbReference>
<keyword evidence="10" id="KW-0687">Ribonucleoprotein</keyword>
<keyword evidence="7" id="KW-0949">S-adenosyl-L-methionine</keyword>
<keyword evidence="6" id="KW-0808">Transferase</keyword>
<evidence type="ECO:0000256" key="3">
    <source>
        <dbReference type="ARBA" id="ARBA00015190"/>
    </source>
</evidence>
<keyword evidence="17" id="KW-1185">Reference proteome</keyword>
<sequence>MNMVPGESVYGEKRISVEEGTEKIEYRVWNPFRSKLAAAILGGVDQIHMPPGTKVLYLGAASGTTVSHVSDVVGPTACQRLELKIKMGPPDFSPRGGGRGGFGGGRGGGGRGGFGGGRGGGGRGGFGGGGGRGGFGGGGGRGGFGGGGGRGGFGGRGGGGNFRSPGGRGGGRGRGGGGRGGFRGGKTVIIEPHRHPGVFIARGKEDALVTLNMVPGESVYGEKRISVEEGTEKIEYRVWNPFRSKLAAAILGGVDQIHMPPGTKVLYLGAASGTTVSHVSDVVGPEGLVYAVEFSHRSGRDLINMAKKRTNVIPIIEDARHPHKYRMLVGMVDTIFADVAQPDQARIVSLNAQYFLKNGGNFVISIKANCIDSTAQPEAVFAGELKKLQTDKLKPKEQLTLEPYERDHAVVVGVFRPPPKTKAG</sequence>
<evidence type="ECO:0000256" key="2">
    <source>
        <dbReference type="ARBA" id="ARBA00010632"/>
    </source>
</evidence>
<evidence type="ECO:0000313" key="16">
    <source>
        <dbReference type="EMBL" id="KAG8224276.1"/>
    </source>
</evidence>
<feature type="compositionally biased region" description="Gly residues" evidence="15">
    <location>
        <begin position="95"/>
        <end position="184"/>
    </location>
</feature>
<evidence type="ECO:0000313" key="17">
    <source>
        <dbReference type="Proteomes" id="UP000792457"/>
    </source>
</evidence>
<dbReference type="FunFam" id="3.40.50.150:FF:000001">
    <property type="entry name" value="Fibrillarin like 1"/>
    <property type="match status" value="1"/>
</dbReference>
<dbReference type="GO" id="GO:0000494">
    <property type="term" value="P:box C/D sno(s)RNA 3'-end processing"/>
    <property type="evidence" value="ECO:0007669"/>
    <property type="project" value="TreeGrafter"/>
</dbReference>
<dbReference type="GO" id="GO:0008649">
    <property type="term" value="F:rRNA methyltransferase activity"/>
    <property type="evidence" value="ECO:0007669"/>
    <property type="project" value="TreeGrafter"/>
</dbReference>
<dbReference type="FunFam" id="3.30.200.20:FF:000056">
    <property type="entry name" value="Fibrillarin like 1"/>
    <property type="match status" value="1"/>
</dbReference>
<reference evidence="16" key="1">
    <citation type="submission" date="2013-04" db="EMBL/GenBank/DDBJ databases">
        <authorList>
            <person name="Qu J."/>
            <person name="Murali S.C."/>
            <person name="Bandaranaike D."/>
            <person name="Bellair M."/>
            <person name="Blankenburg K."/>
            <person name="Chao H."/>
            <person name="Dinh H."/>
            <person name="Doddapaneni H."/>
            <person name="Downs B."/>
            <person name="Dugan-Rocha S."/>
            <person name="Elkadiri S."/>
            <person name="Gnanaolivu R.D."/>
            <person name="Hernandez B."/>
            <person name="Javaid M."/>
            <person name="Jayaseelan J.C."/>
            <person name="Lee S."/>
            <person name="Li M."/>
            <person name="Ming W."/>
            <person name="Munidasa M."/>
            <person name="Muniz J."/>
            <person name="Nguyen L."/>
            <person name="Ongeri F."/>
            <person name="Osuji N."/>
            <person name="Pu L.-L."/>
            <person name="Puazo M."/>
            <person name="Qu C."/>
            <person name="Quiroz J."/>
            <person name="Raj R."/>
            <person name="Weissenberger G."/>
            <person name="Xin Y."/>
            <person name="Zou X."/>
            <person name="Han Y."/>
            <person name="Richards S."/>
            <person name="Worley K."/>
            <person name="Muzny D."/>
            <person name="Gibbs R."/>
        </authorList>
    </citation>
    <scope>NUCLEOTIDE SEQUENCE</scope>
    <source>
        <strain evidence="16">Sampled in the wild</strain>
    </source>
</reference>
<dbReference type="Pfam" id="PF01269">
    <property type="entry name" value="Fibrillarin"/>
    <property type="match status" value="2"/>
</dbReference>
<accession>A0A8K0JXT3</accession>
<evidence type="ECO:0000256" key="7">
    <source>
        <dbReference type="ARBA" id="ARBA00022691"/>
    </source>
</evidence>
<evidence type="ECO:0000256" key="1">
    <source>
        <dbReference type="ARBA" id="ARBA00004604"/>
    </source>
</evidence>
<dbReference type="GO" id="GO:1990259">
    <property type="term" value="F:histone H2AQ104 methyltransferase activity"/>
    <property type="evidence" value="ECO:0007669"/>
    <property type="project" value="TreeGrafter"/>
</dbReference>
<feature type="region of interest" description="Disordered" evidence="15">
    <location>
        <begin position="87"/>
        <end position="184"/>
    </location>
</feature>
<dbReference type="Gene3D" id="3.40.50.150">
    <property type="entry name" value="Vaccinia Virus protein VP39"/>
    <property type="match status" value="2"/>
</dbReference>
<keyword evidence="8" id="KW-0694">RNA-binding</keyword>
<dbReference type="AlphaFoldDB" id="A0A8K0JXT3"/>
<comment type="subunit">
    <text evidence="14">Component of box C/D small nucleolar ribonucleoprotein (snoRNP) particles. It is associated with the U3, U8 and U13 small nuclear RNAs.</text>
</comment>
<evidence type="ECO:0000256" key="11">
    <source>
        <dbReference type="ARBA" id="ARBA00032245"/>
    </source>
</evidence>
<organism evidence="16 17">
    <name type="scientific">Ladona fulva</name>
    <name type="common">Scarce chaser dragonfly</name>
    <name type="synonym">Libellula fulva</name>
    <dbReference type="NCBI Taxonomy" id="123851"/>
    <lineage>
        <taxon>Eukaryota</taxon>
        <taxon>Metazoa</taxon>
        <taxon>Ecdysozoa</taxon>
        <taxon>Arthropoda</taxon>
        <taxon>Hexapoda</taxon>
        <taxon>Insecta</taxon>
        <taxon>Pterygota</taxon>
        <taxon>Palaeoptera</taxon>
        <taxon>Odonata</taxon>
        <taxon>Epiprocta</taxon>
        <taxon>Anisoptera</taxon>
        <taxon>Libelluloidea</taxon>
        <taxon>Libellulidae</taxon>
        <taxon>Ladona</taxon>
    </lineage>
</organism>
<dbReference type="Gene3D" id="3.30.200.20">
    <property type="entry name" value="Phosphorylase Kinase, domain 1"/>
    <property type="match status" value="2"/>
</dbReference>
<evidence type="ECO:0000256" key="9">
    <source>
        <dbReference type="ARBA" id="ARBA00023242"/>
    </source>
</evidence>
<dbReference type="PANTHER" id="PTHR10335:SF17">
    <property type="entry name" value="FIBRILLARIN"/>
    <property type="match status" value="1"/>
</dbReference>
<evidence type="ECO:0000256" key="4">
    <source>
        <dbReference type="ARBA" id="ARBA00022552"/>
    </source>
</evidence>
<comment type="similarity">
    <text evidence="2">Belongs to the methyltransferase superfamily. Fibrillarin family.</text>
</comment>
<comment type="caution">
    <text evidence="16">The sequence shown here is derived from an EMBL/GenBank/DDBJ whole genome shotgun (WGS) entry which is preliminary data.</text>
</comment>
<evidence type="ECO:0000256" key="10">
    <source>
        <dbReference type="ARBA" id="ARBA00023274"/>
    </source>
</evidence>
<dbReference type="GO" id="GO:0031428">
    <property type="term" value="C:box C/D methylation guide snoRNP complex"/>
    <property type="evidence" value="ECO:0007669"/>
    <property type="project" value="TreeGrafter"/>
</dbReference>
<dbReference type="NCBIfam" id="NF003276">
    <property type="entry name" value="PRK04266.1-2"/>
    <property type="match status" value="1"/>
</dbReference>
<dbReference type="PRINTS" id="PR00052">
    <property type="entry name" value="FIBRILLARIN"/>
</dbReference>
<evidence type="ECO:0000256" key="5">
    <source>
        <dbReference type="ARBA" id="ARBA00022603"/>
    </source>
</evidence>
<evidence type="ECO:0000256" key="14">
    <source>
        <dbReference type="ARBA" id="ARBA00062078"/>
    </source>
</evidence>
<dbReference type="InterPro" id="IPR020813">
    <property type="entry name" value="Fibrillarin_CS"/>
</dbReference>
<dbReference type="InterPro" id="IPR029063">
    <property type="entry name" value="SAM-dependent_MTases_sf"/>
</dbReference>
<proteinExistence type="inferred from homology"/>
<comment type="function">
    <text evidence="13">S-adenosyl-L-methionine-dependent methyltransferase that has the ability to methylate both RNAs and proteins. Involved in pre-rRNA processing. Utilizes the methyl donor S-adenosyl-L-methionine to catalyze the site-specific 2'-hydroxyl methylation of ribose moieties in pre-ribosomal RNA. Site specificity is provided by a guide RNA that base pairs with the substrate. Methylation occurs at a characteristic distance from the sequence involved in base pairing with the guide RNA. Also acts as a protein methyltransferase by mediating methylation of 'Gln-105' of histone H2A (H2AQ105me), a modification that impairs binding of the FACT complex and is specifically present at 35S ribosomal DNA locus.</text>
</comment>
<reference evidence="16" key="2">
    <citation type="submission" date="2017-10" db="EMBL/GenBank/DDBJ databases">
        <title>Ladona fulva Genome sequencing and assembly.</title>
        <authorList>
            <person name="Murali S."/>
            <person name="Richards S."/>
            <person name="Bandaranaike D."/>
            <person name="Bellair M."/>
            <person name="Blankenburg K."/>
            <person name="Chao H."/>
            <person name="Dinh H."/>
            <person name="Doddapaneni H."/>
            <person name="Dugan-Rocha S."/>
            <person name="Elkadiri S."/>
            <person name="Gnanaolivu R."/>
            <person name="Hernandez B."/>
            <person name="Skinner E."/>
            <person name="Javaid M."/>
            <person name="Lee S."/>
            <person name="Li M."/>
            <person name="Ming W."/>
            <person name="Munidasa M."/>
            <person name="Muniz J."/>
            <person name="Nguyen L."/>
            <person name="Hughes D."/>
            <person name="Osuji N."/>
            <person name="Pu L.-L."/>
            <person name="Puazo M."/>
            <person name="Qu C."/>
            <person name="Quiroz J."/>
            <person name="Raj R."/>
            <person name="Weissenberger G."/>
            <person name="Xin Y."/>
            <person name="Zou X."/>
            <person name="Han Y."/>
            <person name="Worley K."/>
            <person name="Muzny D."/>
            <person name="Gibbs R."/>
        </authorList>
    </citation>
    <scope>NUCLEOTIDE SEQUENCE</scope>
    <source>
        <strain evidence="16">Sampled in the wild</strain>
    </source>
</reference>
<dbReference type="InterPro" id="IPR000692">
    <property type="entry name" value="Fibrillarin"/>
</dbReference>
<evidence type="ECO:0000256" key="8">
    <source>
        <dbReference type="ARBA" id="ARBA00022884"/>
    </source>
</evidence>
<evidence type="ECO:0000256" key="13">
    <source>
        <dbReference type="ARBA" id="ARBA00055431"/>
    </source>
</evidence>